<keyword evidence="8" id="KW-1185">Reference proteome</keyword>
<dbReference type="PROSITE" id="PS51257">
    <property type="entry name" value="PROKAR_LIPOPROTEIN"/>
    <property type="match status" value="1"/>
</dbReference>
<keyword evidence="3 5" id="KW-0732">Signal</keyword>
<gene>
    <name evidence="7" type="ORF">FEZ08_00590</name>
</gene>
<dbReference type="SUPFAM" id="SSF53822">
    <property type="entry name" value="Periplasmic binding protein-like I"/>
    <property type="match status" value="1"/>
</dbReference>
<accession>A0A5R8QGM9</accession>
<proteinExistence type="inferred from homology"/>
<evidence type="ECO:0000313" key="7">
    <source>
        <dbReference type="EMBL" id="TLG77148.1"/>
    </source>
</evidence>
<feature type="domain" description="Leucine-binding protein" evidence="6">
    <location>
        <begin position="27"/>
        <end position="369"/>
    </location>
</feature>
<dbReference type="InParanoid" id="A0A5R8QGM9"/>
<sequence>MKKLLAGAVTAAMVLAGCSSPSANGDTIRVGANFELSGAVSSYGSAELEGVKLAVKEINAAGGVLGKQIELVEMDNKSDQAEVTSVATRLATQEGVVAIVGPATSGNAKAAIAVANQTGVPILTPSATADDVTSDAAGNVQQFAFRNCFQDSFQGQVMAKFASENLNAKTAAIIADNSSDYGKGLAKEFAAAFPGTIVVEESFSDADKDFSAIITKLKDQEFDVLFIPGYYGQAGLIIKQARAAGITAPIIGGDGFDSPELVNLAGTDALTDVYFSAHFSTLNEDTKVTDFIQAFEAEYNKKPNAFNALAYDAVYMIKDAIERAGSADAAAVNDALAQTSNFPAVTGVISIDSNHNAVKSATVIKLENGQEVSATTVDVD</sequence>
<dbReference type="Gene3D" id="3.40.50.2300">
    <property type="match status" value="2"/>
</dbReference>
<evidence type="ECO:0000256" key="3">
    <source>
        <dbReference type="ARBA" id="ARBA00022729"/>
    </source>
</evidence>
<dbReference type="Proteomes" id="UP000306912">
    <property type="component" value="Unassembled WGS sequence"/>
</dbReference>
<evidence type="ECO:0000256" key="2">
    <source>
        <dbReference type="ARBA" id="ARBA00022448"/>
    </source>
</evidence>
<evidence type="ECO:0000256" key="1">
    <source>
        <dbReference type="ARBA" id="ARBA00010062"/>
    </source>
</evidence>
<dbReference type="RefSeq" id="WP_138189757.1">
    <property type="nucleotide sequence ID" value="NZ_VBWP01000001.1"/>
</dbReference>
<dbReference type="PANTHER" id="PTHR30483:SF6">
    <property type="entry name" value="PERIPLASMIC BINDING PROTEIN OF ABC TRANSPORTER FOR NATURAL AMINO ACIDS"/>
    <property type="match status" value="1"/>
</dbReference>
<comment type="similarity">
    <text evidence="1">Belongs to the leucine-binding protein family.</text>
</comment>
<feature type="chain" id="PRO_5024384670" evidence="5">
    <location>
        <begin position="26"/>
        <end position="380"/>
    </location>
</feature>
<dbReference type="InterPro" id="IPR000709">
    <property type="entry name" value="Leu_Ile_Val-bd"/>
</dbReference>
<dbReference type="EMBL" id="VBWP01000001">
    <property type="protein sequence ID" value="TLG77148.1"/>
    <property type="molecule type" value="Genomic_DNA"/>
</dbReference>
<feature type="signal peptide" evidence="5">
    <location>
        <begin position="1"/>
        <end position="25"/>
    </location>
</feature>
<dbReference type="AlphaFoldDB" id="A0A5R8QGM9"/>
<evidence type="ECO:0000313" key="8">
    <source>
        <dbReference type="Proteomes" id="UP000306912"/>
    </source>
</evidence>
<dbReference type="InterPro" id="IPR028082">
    <property type="entry name" value="Peripla_BP_I"/>
</dbReference>
<dbReference type="OrthoDB" id="9783240at2"/>
<evidence type="ECO:0000256" key="5">
    <source>
        <dbReference type="SAM" id="SignalP"/>
    </source>
</evidence>
<keyword evidence="2" id="KW-0813">Transport</keyword>
<dbReference type="PRINTS" id="PR00337">
    <property type="entry name" value="LEUILEVALBP"/>
</dbReference>
<dbReference type="Pfam" id="PF13458">
    <property type="entry name" value="Peripla_BP_6"/>
    <property type="match status" value="1"/>
</dbReference>
<protein>
    <submittedName>
        <fullName evidence="7">ABC transporter substrate-binding protein</fullName>
    </submittedName>
</protein>
<organism evidence="7 8">
    <name type="scientific">Culicoidibacter larvae</name>
    <dbReference type="NCBI Taxonomy" id="2579976"/>
    <lineage>
        <taxon>Bacteria</taxon>
        <taxon>Bacillati</taxon>
        <taxon>Bacillota</taxon>
        <taxon>Culicoidibacteria</taxon>
        <taxon>Culicoidibacterales</taxon>
        <taxon>Culicoidibacteraceae</taxon>
        <taxon>Culicoidibacter</taxon>
    </lineage>
</organism>
<dbReference type="PANTHER" id="PTHR30483">
    <property type="entry name" value="LEUCINE-SPECIFIC-BINDING PROTEIN"/>
    <property type="match status" value="1"/>
</dbReference>
<dbReference type="GO" id="GO:0006865">
    <property type="term" value="P:amino acid transport"/>
    <property type="evidence" value="ECO:0007669"/>
    <property type="project" value="UniProtKB-KW"/>
</dbReference>
<evidence type="ECO:0000256" key="4">
    <source>
        <dbReference type="ARBA" id="ARBA00022970"/>
    </source>
</evidence>
<dbReference type="InterPro" id="IPR051010">
    <property type="entry name" value="BCAA_transport"/>
</dbReference>
<name>A0A5R8QGM9_9FIRM</name>
<evidence type="ECO:0000259" key="6">
    <source>
        <dbReference type="Pfam" id="PF13458"/>
    </source>
</evidence>
<dbReference type="InterPro" id="IPR028081">
    <property type="entry name" value="Leu-bd"/>
</dbReference>
<reference evidence="7 8" key="1">
    <citation type="submission" date="2019-05" db="EMBL/GenBank/DDBJ databases">
        <title>Culicoidintestinum kansasii gen. nov., sp. nov. from the gastrointestinal tract of the biting midge, Culicoides sonorensis.</title>
        <authorList>
            <person name="Neupane S."/>
            <person name="Ghosh A."/>
            <person name="Gunther S."/>
            <person name="Martin K."/>
            <person name="Zurek L."/>
        </authorList>
    </citation>
    <scope>NUCLEOTIDE SEQUENCE [LARGE SCALE GENOMIC DNA]</scope>
    <source>
        <strain evidence="7 8">CS-1</strain>
    </source>
</reference>
<keyword evidence="4" id="KW-0029">Amino-acid transport</keyword>
<dbReference type="CDD" id="cd06347">
    <property type="entry name" value="PBP1_ABC_LivK_ligand_binding-like"/>
    <property type="match status" value="1"/>
</dbReference>
<comment type="caution">
    <text evidence="7">The sequence shown here is derived from an EMBL/GenBank/DDBJ whole genome shotgun (WGS) entry which is preliminary data.</text>
</comment>